<comment type="caution">
    <text evidence="11">The sequence shown here is derived from an EMBL/GenBank/DDBJ whole genome shotgun (WGS) entry which is preliminary data.</text>
</comment>
<evidence type="ECO:0000256" key="4">
    <source>
        <dbReference type="ARBA" id="ARBA00022432"/>
    </source>
</evidence>
<gene>
    <name evidence="8" type="ORF">HINF_LOCUS10041</name>
    <name evidence="9" type="ORF">HINF_LOCUS10746</name>
    <name evidence="10" type="ORF">HINF_LOCUS11142</name>
    <name evidence="13" type="ORF">HINF_LOCUS11158</name>
    <name evidence="14" type="ORF">HINF_LOCUS32511</name>
    <name evidence="11" type="ORF">HINF_LOCUS53378</name>
    <name evidence="12" type="ORF">HINF_LOCUS6409</name>
    <name evidence="15" type="ORF">HINF_LOCUS76601</name>
</gene>
<dbReference type="GO" id="GO:0019563">
    <property type="term" value="P:glycerol catabolic process"/>
    <property type="evidence" value="ECO:0007669"/>
    <property type="project" value="TreeGrafter"/>
</dbReference>
<dbReference type="Pfam" id="PF00121">
    <property type="entry name" value="TIM"/>
    <property type="match status" value="1"/>
</dbReference>
<dbReference type="Gene3D" id="3.20.20.70">
    <property type="entry name" value="Aldolase class I"/>
    <property type="match status" value="1"/>
</dbReference>
<dbReference type="FunFam" id="3.20.20.70:FF:000016">
    <property type="entry name" value="Triosephosphate isomerase"/>
    <property type="match status" value="1"/>
</dbReference>
<dbReference type="GO" id="GO:0006096">
    <property type="term" value="P:glycolytic process"/>
    <property type="evidence" value="ECO:0007669"/>
    <property type="project" value="UniProtKB-KW"/>
</dbReference>
<keyword evidence="5 7" id="KW-0324">Glycolysis</keyword>
<evidence type="ECO:0000313" key="13">
    <source>
        <dbReference type="EMBL" id="CAL5990046.1"/>
    </source>
</evidence>
<dbReference type="Proteomes" id="UP001642409">
    <property type="component" value="Unassembled WGS sequence"/>
</dbReference>
<dbReference type="EMBL" id="CAXDID020000024">
    <property type="protein sequence ID" value="CAL5990046.1"/>
    <property type="molecule type" value="Genomic_DNA"/>
</dbReference>
<dbReference type="EMBL" id="CATOUU010000248">
    <property type="protein sequence ID" value="CAI9922396.1"/>
    <property type="molecule type" value="Genomic_DNA"/>
</dbReference>
<evidence type="ECO:0000313" key="12">
    <source>
        <dbReference type="EMBL" id="CAL5980911.1"/>
    </source>
</evidence>
<reference evidence="12 16" key="2">
    <citation type="submission" date="2024-07" db="EMBL/GenBank/DDBJ databases">
        <authorList>
            <person name="Akdeniz Z."/>
        </authorList>
    </citation>
    <scope>NUCLEOTIDE SEQUENCE [LARGE SCALE GENOMIC DNA]</scope>
</reference>
<evidence type="ECO:0000256" key="5">
    <source>
        <dbReference type="ARBA" id="ARBA00023152"/>
    </source>
</evidence>
<dbReference type="EMBL" id="CAXDID020000012">
    <property type="protein sequence ID" value="CAL5980911.1"/>
    <property type="molecule type" value="Genomic_DNA"/>
</dbReference>
<dbReference type="EMBL" id="CATOUU010000277">
    <property type="protein sequence ID" value="CAI9923101.1"/>
    <property type="molecule type" value="Genomic_DNA"/>
</dbReference>
<dbReference type="InterPro" id="IPR013785">
    <property type="entry name" value="Aldolase_TIM"/>
</dbReference>
<evidence type="ECO:0000313" key="16">
    <source>
        <dbReference type="Proteomes" id="UP001642409"/>
    </source>
</evidence>
<dbReference type="HAMAP" id="MF_00147_B">
    <property type="entry name" value="TIM_B"/>
    <property type="match status" value="1"/>
</dbReference>
<dbReference type="AlphaFoldDB" id="A0AA86R416"/>
<dbReference type="EMBL" id="CAXDID020000111">
    <property type="protein sequence ID" value="CAL6029634.1"/>
    <property type="molecule type" value="Genomic_DNA"/>
</dbReference>
<dbReference type="PROSITE" id="PS00171">
    <property type="entry name" value="TIM_1"/>
    <property type="match status" value="1"/>
</dbReference>
<evidence type="ECO:0000256" key="1">
    <source>
        <dbReference type="ARBA" id="ARBA00004680"/>
    </source>
</evidence>
<dbReference type="PROSITE" id="PS51440">
    <property type="entry name" value="TIM_2"/>
    <property type="match status" value="1"/>
</dbReference>
<dbReference type="NCBIfam" id="TIGR00419">
    <property type="entry name" value="tim"/>
    <property type="match status" value="1"/>
</dbReference>
<comment type="similarity">
    <text evidence="2 7">Belongs to the triosephosphate isomerase family.</text>
</comment>
<evidence type="ECO:0000256" key="6">
    <source>
        <dbReference type="ARBA" id="ARBA00023235"/>
    </source>
</evidence>
<keyword evidence="6 7" id="KW-0413">Isomerase</keyword>
<evidence type="ECO:0000256" key="2">
    <source>
        <dbReference type="ARBA" id="ARBA00007422"/>
    </source>
</evidence>
<comment type="catalytic activity">
    <reaction evidence="7">
        <text>D-glyceraldehyde 3-phosphate = dihydroxyacetone phosphate</text>
        <dbReference type="Rhea" id="RHEA:18585"/>
        <dbReference type="ChEBI" id="CHEBI:57642"/>
        <dbReference type="ChEBI" id="CHEBI:59776"/>
        <dbReference type="EC" id="5.3.1.1"/>
    </reaction>
</comment>
<comment type="subunit">
    <text evidence="3">Homodimer.</text>
</comment>
<dbReference type="GO" id="GO:0046166">
    <property type="term" value="P:glyceraldehyde-3-phosphate biosynthetic process"/>
    <property type="evidence" value="ECO:0007669"/>
    <property type="project" value="TreeGrafter"/>
</dbReference>
<evidence type="ECO:0000313" key="14">
    <source>
        <dbReference type="EMBL" id="CAL6029634.1"/>
    </source>
</evidence>
<reference evidence="11" key="1">
    <citation type="submission" date="2023-06" db="EMBL/GenBank/DDBJ databases">
        <authorList>
            <person name="Kurt Z."/>
        </authorList>
    </citation>
    <scope>NUCLEOTIDE SEQUENCE</scope>
</reference>
<organism evidence="11">
    <name type="scientific">Hexamita inflata</name>
    <dbReference type="NCBI Taxonomy" id="28002"/>
    <lineage>
        <taxon>Eukaryota</taxon>
        <taxon>Metamonada</taxon>
        <taxon>Diplomonadida</taxon>
        <taxon>Hexamitidae</taxon>
        <taxon>Hexamitinae</taxon>
        <taxon>Hexamita</taxon>
    </lineage>
</organism>
<dbReference type="EMBL" id="CAXDID020000718">
    <property type="protein sequence ID" value="CAL6111729.1"/>
    <property type="molecule type" value="Genomic_DNA"/>
</dbReference>
<dbReference type="GO" id="GO:0005829">
    <property type="term" value="C:cytosol"/>
    <property type="evidence" value="ECO:0007669"/>
    <property type="project" value="TreeGrafter"/>
</dbReference>
<protein>
    <recommendedName>
        <fullName evidence="7">Triosephosphate isomerase</fullName>
        <ecNumber evidence="7">5.3.1.1</ecNumber>
    </recommendedName>
</protein>
<dbReference type="PANTHER" id="PTHR21139:SF2">
    <property type="entry name" value="TRIOSEPHOSPHATE ISOMERASE"/>
    <property type="match status" value="1"/>
</dbReference>
<dbReference type="EC" id="5.3.1.1" evidence="7"/>
<comment type="pathway">
    <text evidence="7">Carbohydrate biosynthesis; gluconeogenesis.</text>
</comment>
<dbReference type="InterPro" id="IPR000652">
    <property type="entry name" value="Triosephosphate_isomerase"/>
</dbReference>
<dbReference type="EMBL" id="CATOUU010000279">
    <property type="protein sequence ID" value="CAI9923497.1"/>
    <property type="molecule type" value="Genomic_DNA"/>
</dbReference>
<keyword evidence="4 7" id="KW-0312">Gluconeogenesis</keyword>
<evidence type="ECO:0000313" key="11">
    <source>
        <dbReference type="EMBL" id="CAI9965733.1"/>
    </source>
</evidence>
<keyword evidence="16" id="KW-1185">Reference proteome</keyword>
<evidence type="ECO:0000256" key="3">
    <source>
        <dbReference type="ARBA" id="ARBA00011738"/>
    </source>
</evidence>
<name>A0AA86R416_9EUKA</name>
<dbReference type="SUPFAM" id="SSF51351">
    <property type="entry name" value="Triosephosphate isomerase (TIM)"/>
    <property type="match status" value="1"/>
</dbReference>
<dbReference type="CDD" id="cd00311">
    <property type="entry name" value="TIM"/>
    <property type="match status" value="1"/>
</dbReference>
<dbReference type="InterPro" id="IPR022896">
    <property type="entry name" value="TrioseP_Isoase_bac/euk"/>
</dbReference>
<sequence length="255" mass="27700">MSRTPVVGGNFKCNGTVKFIQEHAEVLKKIENNGVEVFVCPTALHSSLLQSLMAGSHVEVAAQNMYFQKPGAWTGELAGELLVDAGIKTTLIGHSERRRIMGESNEESAKKAKRALELGLKVVFCIGETLAEREANQVDAVNFAQLEALRLITVEADWKNIVVAYEPVWSIGTGVVASPAQAQTVHESLRKWFAEKVSAKVAQEIRIQYGGSVNAKNCAELSSCKDIDGFLVGGASLKPEFLDIVKILGDTKKKM</sequence>
<dbReference type="PANTHER" id="PTHR21139">
    <property type="entry name" value="TRIOSEPHOSPHATE ISOMERASE"/>
    <property type="match status" value="1"/>
</dbReference>
<proteinExistence type="inferred from homology"/>
<evidence type="ECO:0000313" key="15">
    <source>
        <dbReference type="EMBL" id="CAL6111729.1"/>
    </source>
</evidence>
<evidence type="ECO:0000313" key="9">
    <source>
        <dbReference type="EMBL" id="CAI9923101.1"/>
    </source>
</evidence>
<evidence type="ECO:0000313" key="8">
    <source>
        <dbReference type="EMBL" id="CAI9922396.1"/>
    </source>
</evidence>
<evidence type="ECO:0000313" key="10">
    <source>
        <dbReference type="EMBL" id="CAI9923497.1"/>
    </source>
</evidence>
<dbReference type="GO" id="GO:0006094">
    <property type="term" value="P:gluconeogenesis"/>
    <property type="evidence" value="ECO:0007669"/>
    <property type="project" value="UniProtKB-KW"/>
</dbReference>
<dbReference type="GO" id="GO:0004807">
    <property type="term" value="F:triose-phosphate isomerase activity"/>
    <property type="evidence" value="ECO:0007669"/>
    <property type="project" value="UniProtKB-EC"/>
</dbReference>
<dbReference type="InterPro" id="IPR035990">
    <property type="entry name" value="TIM_sf"/>
</dbReference>
<evidence type="ECO:0000256" key="7">
    <source>
        <dbReference type="RuleBase" id="RU363013"/>
    </source>
</evidence>
<dbReference type="InterPro" id="IPR020861">
    <property type="entry name" value="Triosephosphate_isomerase_AS"/>
</dbReference>
<dbReference type="EMBL" id="CATOUU010000994">
    <property type="protein sequence ID" value="CAI9965733.1"/>
    <property type="molecule type" value="Genomic_DNA"/>
</dbReference>
<accession>A0AA86R416</accession>
<comment type="pathway">
    <text evidence="1 7">Carbohydrate degradation; glycolysis; D-glyceraldehyde 3-phosphate from glycerone phosphate: step 1/1.</text>
</comment>